<gene>
    <name evidence="2" type="ordered locus">TVNIR_3587</name>
</gene>
<dbReference type="RefSeq" id="WP_015260312.1">
    <property type="nucleotide sequence ID" value="NC_019902.2"/>
</dbReference>
<evidence type="ECO:0000313" key="2">
    <source>
        <dbReference type="EMBL" id="AGA35217.1"/>
    </source>
</evidence>
<keyword evidence="3" id="KW-1185">Reference proteome</keyword>
<proteinExistence type="predicted"/>
<reference evidence="2" key="1">
    <citation type="submission" date="2015-12" db="EMBL/GenBank/DDBJ databases">
        <authorList>
            <person name="Tikhonova T.V."/>
            <person name="Pavlov A.R."/>
            <person name="Beletsky A.V."/>
            <person name="Mardanov A.V."/>
            <person name="Sorokin D.Y."/>
            <person name="Ravin N.V."/>
            <person name="Popov V.O."/>
        </authorList>
    </citation>
    <scope>NUCLEOTIDE SEQUENCE</scope>
    <source>
        <strain evidence="2">DSM 14787</strain>
    </source>
</reference>
<protein>
    <submittedName>
        <fullName evidence="2">CRISPR-associated protein, GSU0054 family</fullName>
    </submittedName>
</protein>
<accession>L0E1U9</accession>
<dbReference type="HOGENOM" id="CLU_1562183_0_0_6"/>
<name>L0E1U9_THIND</name>
<evidence type="ECO:0000256" key="1">
    <source>
        <dbReference type="SAM" id="MobiDB-lite"/>
    </source>
</evidence>
<dbReference type="Proteomes" id="UP000010809">
    <property type="component" value="Chromosome"/>
</dbReference>
<evidence type="ECO:0000313" key="3">
    <source>
        <dbReference type="Proteomes" id="UP000010809"/>
    </source>
</evidence>
<feature type="region of interest" description="Disordered" evidence="1">
    <location>
        <begin position="1"/>
        <end position="50"/>
    </location>
</feature>
<organism evidence="2 3">
    <name type="scientific">Thioalkalivibrio nitratireducens (strain DSM 14787 / UNIQEM 213 / ALEN2)</name>
    <dbReference type="NCBI Taxonomy" id="1255043"/>
    <lineage>
        <taxon>Bacteria</taxon>
        <taxon>Pseudomonadati</taxon>
        <taxon>Pseudomonadota</taxon>
        <taxon>Gammaproteobacteria</taxon>
        <taxon>Chromatiales</taxon>
        <taxon>Ectothiorhodospiraceae</taxon>
        <taxon>Thioalkalivibrio</taxon>
    </lineage>
</organism>
<dbReference type="EMBL" id="CP003989">
    <property type="protein sequence ID" value="AGA35217.1"/>
    <property type="molecule type" value="Genomic_DNA"/>
</dbReference>
<dbReference type="AlphaFoldDB" id="L0E1U9"/>
<dbReference type="KEGG" id="tni:TVNIR_3587"/>
<dbReference type="PATRIC" id="fig|1255043.3.peg.3619"/>
<sequence length="171" mass="18169">MAALKRLETLPPPVIHAPAPERMEPARSSVPNNDGDRVGISGPSAAREPQATLSPYLDPLAPPLLRSQAFSLRAIDDGGPWSLPGTELVRLAAMVRYAVHRAAQRAGLDATAITELMGHGGDGRVAILPVPNAGHRWADGRVRRVLVAASPAVAADHWDALQRTVVELKPE</sequence>